<dbReference type="RefSeq" id="WP_019945473.1">
    <property type="nucleotide sequence ID" value="NZ_BMLI01000004.1"/>
</dbReference>
<evidence type="ECO:0000313" key="3">
    <source>
        <dbReference type="Proteomes" id="UP000632339"/>
    </source>
</evidence>
<gene>
    <name evidence="2" type="ORF">GCM10010967_57670</name>
</gene>
<comment type="caution">
    <text evidence="2">The sequence shown here is derived from an EMBL/GenBank/DDBJ whole genome shotgun (WGS) entry which is preliminary data.</text>
</comment>
<name>A0ABQ2IJD1_9BACT</name>
<accession>A0ABQ2IJD1</accession>
<proteinExistence type="predicted"/>
<dbReference type="Pfam" id="PF00753">
    <property type="entry name" value="Lactamase_B"/>
    <property type="match status" value="1"/>
</dbReference>
<reference evidence="3" key="1">
    <citation type="journal article" date="2019" name="Int. J. Syst. Evol. Microbiol.">
        <title>The Global Catalogue of Microorganisms (GCM) 10K type strain sequencing project: providing services to taxonomists for standard genome sequencing and annotation.</title>
        <authorList>
            <consortium name="The Broad Institute Genomics Platform"/>
            <consortium name="The Broad Institute Genome Sequencing Center for Infectious Disease"/>
            <person name="Wu L."/>
            <person name="Ma J."/>
        </authorList>
    </citation>
    <scope>NUCLEOTIDE SEQUENCE [LARGE SCALE GENOMIC DNA]</scope>
    <source>
        <strain evidence="3">CGMCC 1.6375</strain>
    </source>
</reference>
<dbReference type="Proteomes" id="UP000632339">
    <property type="component" value="Unassembled WGS sequence"/>
</dbReference>
<sequence>MRIRFYQVDCGDAASILYEGSDGKDNYVFVDAGYERTYREILADEIKIIDATGATIDLWLISHIHDDHIGGAVSYAKAIERCDARDIVSNWWYNHPYKAIGDTKAPKSTFNISEAKSFAQSEKLTSYLRSAGRLPKFDIVQAIDPKYHNDLKINILSPTKDAVNKLREKYENSSFLDRDYHEMTAISEPKAAKMNDYCQTIESFDLEAFAEDVSIENESSIAILIEHSGIRILWLADSLPSIITTALRNLGYSEGNPLQVDLVKVSHHGSRGNNSSELYDMVRCDKYIFCGSGINKHQLPTKECMVRILKNKYRDVRDRYEFIFTHDNPSLRGIFDVDEIDIVKNLNFTMTFSASKYVDLHF</sequence>
<organism evidence="2 3">
    <name type="scientific">Dyadobacter beijingensis</name>
    <dbReference type="NCBI Taxonomy" id="365489"/>
    <lineage>
        <taxon>Bacteria</taxon>
        <taxon>Pseudomonadati</taxon>
        <taxon>Bacteroidota</taxon>
        <taxon>Cytophagia</taxon>
        <taxon>Cytophagales</taxon>
        <taxon>Spirosomataceae</taxon>
        <taxon>Dyadobacter</taxon>
    </lineage>
</organism>
<dbReference type="InterPro" id="IPR001279">
    <property type="entry name" value="Metallo-B-lactamas"/>
</dbReference>
<dbReference type="EMBL" id="BMLI01000004">
    <property type="protein sequence ID" value="GGN13922.1"/>
    <property type="molecule type" value="Genomic_DNA"/>
</dbReference>
<dbReference type="InterPro" id="IPR036866">
    <property type="entry name" value="RibonucZ/Hydroxyglut_hydro"/>
</dbReference>
<protein>
    <recommendedName>
        <fullName evidence="1">Metallo-beta-lactamase domain-containing protein</fullName>
    </recommendedName>
</protein>
<feature type="domain" description="Metallo-beta-lactamase" evidence="1">
    <location>
        <begin position="11"/>
        <end position="78"/>
    </location>
</feature>
<evidence type="ECO:0000313" key="2">
    <source>
        <dbReference type="EMBL" id="GGN13922.1"/>
    </source>
</evidence>
<evidence type="ECO:0000259" key="1">
    <source>
        <dbReference type="Pfam" id="PF00753"/>
    </source>
</evidence>
<dbReference type="PANTHER" id="PTHR30619:SF1">
    <property type="entry name" value="RECOMBINATION PROTEIN 2"/>
    <property type="match status" value="1"/>
</dbReference>
<dbReference type="SUPFAM" id="SSF56281">
    <property type="entry name" value="Metallo-hydrolase/oxidoreductase"/>
    <property type="match status" value="1"/>
</dbReference>
<dbReference type="Gene3D" id="3.60.15.10">
    <property type="entry name" value="Ribonuclease Z/Hydroxyacylglutathione hydrolase-like"/>
    <property type="match status" value="1"/>
</dbReference>
<dbReference type="PANTHER" id="PTHR30619">
    <property type="entry name" value="DNA INTERNALIZATION/COMPETENCE PROTEIN COMEC/REC2"/>
    <property type="match status" value="1"/>
</dbReference>
<keyword evidence="3" id="KW-1185">Reference proteome</keyword>
<dbReference type="InterPro" id="IPR052159">
    <property type="entry name" value="Competence_DNA_uptake"/>
</dbReference>